<organism evidence="1 2">
    <name type="scientific">Pleurodeles waltl</name>
    <name type="common">Iberian ribbed newt</name>
    <dbReference type="NCBI Taxonomy" id="8319"/>
    <lineage>
        <taxon>Eukaryota</taxon>
        <taxon>Metazoa</taxon>
        <taxon>Chordata</taxon>
        <taxon>Craniata</taxon>
        <taxon>Vertebrata</taxon>
        <taxon>Euteleostomi</taxon>
        <taxon>Amphibia</taxon>
        <taxon>Batrachia</taxon>
        <taxon>Caudata</taxon>
        <taxon>Salamandroidea</taxon>
        <taxon>Salamandridae</taxon>
        <taxon>Pleurodelinae</taxon>
        <taxon>Pleurodeles</taxon>
    </lineage>
</organism>
<comment type="caution">
    <text evidence="1">The sequence shown here is derived from an EMBL/GenBank/DDBJ whole genome shotgun (WGS) entry which is preliminary data.</text>
</comment>
<dbReference type="Proteomes" id="UP001066276">
    <property type="component" value="Chromosome 6"/>
</dbReference>
<dbReference type="EMBL" id="JANPWB010000010">
    <property type="protein sequence ID" value="KAJ1135412.1"/>
    <property type="molecule type" value="Genomic_DNA"/>
</dbReference>
<sequence length="131" mass="15016">MGRPSEAEGSKAYFYSWRVAPALVYLPHDSGVGYACAPVRVLCVCWVHVSSIRAQFVSLRPCSQFTPHAPTLNCPERAQRVFIHCRDCVQYSGRNRYSWPWNMGFLRQGWHREPGGSSTDLKYQTYRGKEV</sequence>
<gene>
    <name evidence="1" type="ORF">NDU88_001852</name>
</gene>
<protein>
    <submittedName>
        <fullName evidence="1">Uncharacterized protein</fullName>
    </submittedName>
</protein>
<accession>A0AAV7Q7A4</accession>
<keyword evidence="2" id="KW-1185">Reference proteome</keyword>
<name>A0AAV7Q7A4_PLEWA</name>
<evidence type="ECO:0000313" key="2">
    <source>
        <dbReference type="Proteomes" id="UP001066276"/>
    </source>
</evidence>
<dbReference type="AlphaFoldDB" id="A0AAV7Q7A4"/>
<evidence type="ECO:0000313" key="1">
    <source>
        <dbReference type="EMBL" id="KAJ1135412.1"/>
    </source>
</evidence>
<reference evidence="1" key="1">
    <citation type="journal article" date="2022" name="bioRxiv">
        <title>Sequencing and chromosome-scale assembly of the giantPleurodeles waltlgenome.</title>
        <authorList>
            <person name="Brown T."/>
            <person name="Elewa A."/>
            <person name="Iarovenko S."/>
            <person name="Subramanian E."/>
            <person name="Araus A.J."/>
            <person name="Petzold A."/>
            <person name="Susuki M."/>
            <person name="Suzuki K.-i.T."/>
            <person name="Hayashi T."/>
            <person name="Toyoda A."/>
            <person name="Oliveira C."/>
            <person name="Osipova E."/>
            <person name="Leigh N.D."/>
            <person name="Simon A."/>
            <person name="Yun M.H."/>
        </authorList>
    </citation>
    <scope>NUCLEOTIDE SEQUENCE</scope>
    <source>
        <strain evidence="1">20211129_DDA</strain>
        <tissue evidence="1">Liver</tissue>
    </source>
</reference>
<proteinExistence type="predicted"/>